<evidence type="ECO:0000313" key="1">
    <source>
        <dbReference type="EMBL" id="KAF3702611.1"/>
    </source>
</evidence>
<dbReference type="EMBL" id="CM015729">
    <property type="protein sequence ID" value="KAF3702611.1"/>
    <property type="molecule type" value="Genomic_DNA"/>
</dbReference>
<evidence type="ECO:0000313" key="2">
    <source>
        <dbReference type="Proteomes" id="UP000503349"/>
    </source>
</evidence>
<keyword evidence="2" id="KW-1185">Reference proteome</keyword>
<accession>A0A6G1QIV7</accession>
<dbReference type="Proteomes" id="UP000503349">
    <property type="component" value="Chromosome 18"/>
</dbReference>
<proteinExistence type="predicted"/>
<reference evidence="1 2" key="1">
    <citation type="submission" date="2019-02" db="EMBL/GenBank/DDBJ databases">
        <title>Opniocepnalus argus genome.</title>
        <authorList>
            <person name="Zhou C."/>
            <person name="Xiao S."/>
        </authorList>
    </citation>
    <scope>NUCLEOTIDE SEQUENCE [LARGE SCALE GENOMIC DNA]</scope>
    <source>
        <strain evidence="1">OARG1902GOOAL</strain>
        <tissue evidence="1">Muscle</tissue>
    </source>
</reference>
<organism evidence="1 2">
    <name type="scientific">Channa argus</name>
    <name type="common">Northern snakehead</name>
    <name type="synonym">Ophicephalus argus</name>
    <dbReference type="NCBI Taxonomy" id="215402"/>
    <lineage>
        <taxon>Eukaryota</taxon>
        <taxon>Metazoa</taxon>
        <taxon>Chordata</taxon>
        <taxon>Craniata</taxon>
        <taxon>Vertebrata</taxon>
        <taxon>Euteleostomi</taxon>
        <taxon>Actinopterygii</taxon>
        <taxon>Neopterygii</taxon>
        <taxon>Teleostei</taxon>
        <taxon>Neoteleostei</taxon>
        <taxon>Acanthomorphata</taxon>
        <taxon>Anabantaria</taxon>
        <taxon>Anabantiformes</taxon>
        <taxon>Channoidei</taxon>
        <taxon>Channidae</taxon>
        <taxon>Channa</taxon>
    </lineage>
</organism>
<name>A0A6G1QIV7_CHAAH</name>
<reference evidence="2" key="2">
    <citation type="submission" date="2019-02" db="EMBL/GenBank/DDBJ databases">
        <title>Opniocepnalus argus Var Kimnra genome.</title>
        <authorList>
            <person name="Zhou C."/>
            <person name="Xiao S."/>
        </authorList>
    </citation>
    <scope>NUCLEOTIDE SEQUENCE [LARGE SCALE GENOMIC DNA]</scope>
</reference>
<sequence>MENIMPALKVLRPSVPSDYRPVALTSHNMEVLERLVLDFLRAPGETISGPPSSSLISLSWGWRTLSYTCYTHLDKPGGGL</sequence>
<gene>
    <name evidence="1" type="ORF">EXN66_Car018299</name>
</gene>
<protein>
    <submittedName>
        <fullName evidence="1">Uncharacterized protein</fullName>
    </submittedName>
</protein>
<dbReference type="AlphaFoldDB" id="A0A6G1QIV7"/>